<accession>A0ABX9APF9</accession>
<dbReference type="Proteomes" id="UP000825886">
    <property type="component" value="Chromosome"/>
</dbReference>
<protein>
    <submittedName>
        <fullName evidence="1">Pathogenicity island protein</fullName>
    </submittedName>
</protein>
<proteinExistence type="predicted"/>
<evidence type="ECO:0000313" key="1">
    <source>
        <dbReference type="EMBL" id="QZN95379.1"/>
    </source>
</evidence>
<dbReference type="RefSeq" id="WP_222158479.1">
    <property type="nucleotide sequence ID" value="NZ_CP081864.1"/>
</dbReference>
<evidence type="ECO:0000313" key="2">
    <source>
        <dbReference type="Proteomes" id="UP000825886"/>
    </source>
</evidence>
<dbReference type="EMBL" id="CP081864">
    <property type="protein sequence ID" value="QZN95379.1"/>
    <property type="molecule type" value="Genomic_DNA"/>
</dbReference>
<sequence length="150" mass="17461">MSKILIAFENKIIPWRLFYMLDLLKTIPLVEDISMPNSKGEIVMKIADLPAKGYSCNFSWILAIYLVDSHDLSLETLCYVSCLLGAHHEIHDFSCYLSDEKSWLCCVYDKKISADVMAKQIEMHVALTRYFRYLILSKKYPCQVKEYEAM</sequence>
<gene>
    <name evidence="1" type="ORF">K6K13_19615</name>
</gene>
<reference evidence="1 2" key="1">
    <citation type="submission" date="2021-08" db="EMBL/GenBank/DDBJ databases">
        <title>Culture and genomic analysis of Symbiopectobacterium purcellii sp. nov. gen. nov., isolated from the leafhopper Empoasca decipiens.</title>
        <authorList>
            <person name="Nadal-Jimenez P."/>
            <person name="Siozios S."/>
            <person name="Halliday N."/>
            <person name="Camara M."/>
            <person name="Hurst G.D.D."/>
        </authorList>
    </citation>
    <scope>NUCLEOTIDE SEQUENCE [LARGE SCALE GENOMIC DNA]</scope>
    <source>
        <strain evidence="1 2">SyEd1</strain>
    </source>
</reference>
<name>A0ABX9APF9_9ENTR</name>
<organism evidence="1 2">
    <name type="scientific">Symbiopectobacterium purcellii</name>
    <dbReference type="NCBI Taxonomy" id="2871826"/>
    <lineage>
        <taxon>Bacteria</taxon>
        <taxon>Pseudomonadati</taxon>
        <taxon>Pseudomonadota</taxon>
        <taxon>Gammaproteobacteria</taxon>
        <taxon>Enterobacterales</taxon>
        <taxon>Enterobacteriaceae</taxon>
    </lineage>
</organism>
<keyword evidence="2" id="KW-1185">Reference proteome</keyword>